<reference evidence="2" key="1">
    <citation type="submission" date="2023-01" db="EMBL/GenBank/DDBJ databases">
        <authorList>
            <person name="Van Ghelder C."/>
            <person name="Rancurel C."/>
        </authorList>
    </citation>
    <scope>NUCLEOTIDE SEQUENCE</scope>
    <source>
        <strain evidence="2">CNCM I-4278</strain>
    </source>
</reference>
<feature type="compositionally biased region" description="Basic residues" evidence="1">
    <location>
        <begin position="575"/>
        <end position="585"/>
    </location>
</feature>
<comment type="caution">
    <text evidence="2">The sequence shown here is derived from an EMBL/GenBank/DDBJ whole genome shotgun (WGS) entry which is preliminary data.</text>
</comment>
<organism evidence="2 3">
    <name type="scientific">Periconia digitata</name>
    <dbReference type="NCBI Taxonomy" id="1303443"/>
    <lineage>
        <taxon>Eukaryota</taxon>
        <taxon>Fungi</taxon>
        <taxon>Dikarya</taxon>
        <taxon>Ascomycota</taxon>
        <taxon>Pezizomycotina</taxon>
        <taxon>Dothideomycetes</taxon>
        <taxon>Pleosporomycetidae</taxon>
        <taxon>Pleosporales</taxon>
        <taxon>Massarineae</taxon>
        <taxon>Periconiaceae</taxon>
        <taxon>Periconia</taxon>
    </lineage>
</organism>
<feature type="region of interest" description="Disordered" evidence="1">
    <location>
        <begin position="237"/>
        <end position="297"/>
    </location>
</feature>
<feature type="compositionally biased region" description="Basic residues" evidence="1">
    <location>
        <begin position="521"/>
        <end position="530"/>
    </location>
</feature>
<name>A0A9W4URH4_9PLEO</name>
<feature type="region of interest" description="Disordered" evidence="1">
    <location>
        <begin position="416"/>
        <end position="440"/>
    </location>
</feature>
<feature type="compositionally biased region" description="Polar residues" evidence="1">
    <location>
        <begin position="258"/>
        <end position="283"/>
    </location>
</feature>
<evidence type="ECO:0000313" key="2">
    <source>
        <dbReference type="EMBL" id="CAI6339792.1"/>
    </source>
</evidence>
<dbReference type="Proteomes" id="UP001152607">
    <property type="component" value="Unassembled WGS sequence"/>
</dbReference>
<feature type="region of interest" description="Disordered" evidence="1">
    <location>
        <begin position="1"/>
        <end position="64"/>
    </location>
</feature>
<feature type="compositionally biased region" description="Low complexity" evidence="1">
    <location>
        <begin position="24"/>
        <end position="54"/>
    </location>
</feature>
<feature type="region of interest" description="Disordered" evidence="1">
    <location>
        <begin position="461"/>
        <end position="601"/>
    </location>
</feature>
<dbReference type="OrthoDB" id="3795464at2759"/>
<proteinExistence type="predicted"/>
<keyword evidence="3" id="KW-1185">Reference proteome</keyword>
<feature type="compositionally biased region" description="Low complexity" evidence="1">
    <location>
        <begin position="243"/>
        <end position="257"/>
    </location>
</feature>
<protein>
    <submittedName>
        <fullName evidence="2">Uncharacterized protein</fullName>
    </submittedName>
</protein>
<accession>A0A9W4URH4</accession>
<evidence type="ECO:0000256" key="1">
    <source>
        <dbReference type="SAM" id="MobiDB-lite"/>
    </source>
</evidence>
<feature type="compositionally biased region" description="Polar residues" evidence="1">
    <location>
        <begin position="1"/>
        <end position="23"/>
    </location>
</feature>
<gene>
    <name evidence="2" type="ORF">PDIGIT_LOCUS12956</name>
</gene>
<dbReference type="EMBL" id="CAOQHR010000009">
    <property type="protein sequence ID" value="CAI6339792.1"/>
    <property type="molecule type" value="Genomic_DNA"/>
</dbReference>
<dbReference type="AlphaFoldDB" id="A0A9W4URH4"/>
<evidence type="ECO:0000313" key="3">
    <source>
        <dbReference type="Proteomes" id="UP001152607"/>
    </source>
</evidence>
<sequence>MDQDVNMDSNQQHTNPPNQSRQGNQNQQTNPPNQSHQGNPGNPGQQINPNRQNNTRSRLRYPPHIYVPTDGYIDVSTQAHHNQIPTHLGEQACAHCLERFADHVQPDFMLTETGPDGNTRTRQSSRACRNACAFCGTFDHQGSVCPRLYAISNWLNNHYGYDAGEVIPNLHQVRPDPQEHRTLTARGFINGEYSASRVPLFTELAWQSRGMSLTQPATAATQIARPCPYVRSILARQHGDSQTPRNSTSRSNNSAPNWQQRSSVQSCGYQNRGQNSNSTRGSTLQNPPRPQANPAQLQNPVQETSYPAFQYNPAQLQTPAQGTSYPAFQYNPGQPQITAQGTNYLLHPQYSNPHVPQPHTGYYHTAQPFPHMPQVFINPPQALMTPQPYNGFYTPPSSEFLVTPAMGQFTFLADTQMPTTAPPAQPQMQATAPPPSPQRQAERYRIIEEIEEAVGEYFHRGNRRLRREDTAQDDPEEPRRQRRRVEQPQQAQRYNQPSNNRGRYSRNRTDFSNNRGQSYRSRGRSSHNRGRGNPTAGAPLIDSTTLDRSQIGRITEYSMPASNTGHTQNRDLGRGRGRGRGRPQRSTHPGTSDQDAMDVDEEDRLCVLFDRLDTAEDTH</sequence>